<gene>
    <name evidence="4" type="ORF">SASPL_100707</name>
</gene>
<comment type="similarity">
    <text evidence="1">Belongs to the plant acyltransferase family.</text>
</comment>
<dbReference type="InterPro" id="IPR023213">
    <property type="entry name" value="CAT-like_dom_sf"/>
</dbReference>
<sequence length="494" mass="54452">MEAETISKEFIKPSSPTPLDKKTYTLSLLDQIVPPIYVPLVLYFPNPQNLSQITPQLQQSLSTTLSLFYPLAGRLKDSLSVDCNDEGIAFVVAKFAYSLSDFLRNPDATASRCHIPTPLTWAEPGPGSPVAMAQLSHFACGGVAVGVLILHKVADGVAIGSFVKYWARAAVAIAALDPVPPNWAAQLLFPPTESLSREEQSAALAPAPPDYAAQLLFPHNESMRREQHLFSAMKRYFGFGKTTMRRYVFGAESISRLRARLSKPGTSRPTRVETVSAFLWKCFMTASATCAGGGGVSLVTHGVNMRRKSELPLSENSFGNHVWLVPASSENGEADRDLKTLFSKVREAIVKVDVEFVERMKGDVGFAGYCTNLEDSLSAFPEKADYLAISSWCNFGIYDVDFGWGRPVWVTKCDGGSDVEWPFINVLWLIDTREGDGVEAWLTLEQRCFEEFDKIKEVGDYALIDPSPLEKLDKIKEVGDHALIDPSPLEIIQT</sequence>
<keyword evidence="3" id="KW-0012">Acyltransferase</keyword>
<evidence type="ECO:0008006" key="6">
    <source>
        <dbReference type="Google" id="ProtNLM"/>
    </source>
</evidence>
<dbReference type="AlphaFoldDB" id="A0A8X8YPL0"/>
<accession>A0A8X8YPL0</accession>
<evidence type="ECO:0000313" key="5">
    <source>
        <dbReference type="Proteomes" id="UP000298416"/>
    </source>
</evidence>
<keyword evidence="5" id="KW-1185">Reference proteome</keyword>
<evidence type="ECO:0000256" key="3">
    <source>
        <dbReference type="ARBA" id="ARBA00023315"/>
    </source>
</evidence>
<dbReference type="EMBL" id="PNBA02000001">
    <property type="protein sequence ID" value="KAG6435829.1"/>
    <property type="molecule type" value="Genomic_DNA"/>
</dbReference>
<evidence type="ECO:0000256" key="1">
    <source>
        <dbReference type="ARBA" id="ARBA00009861"/>
    </source>
</evidence>
<name>A0A8X8YPL0_SALSN</name>
<reference evidence="4" key="2">
    <citation type="submission" date="2020-08" db="EMBL/GenBank/DDBJ databases">
        <title>Plant Genome Project.</title>
        <authorList>
            <person name="Zhang R.-G."/>
        </authorList>
    </citation>
    <scope>NUCLEOTIDE SEQUENCE</scope>
    <source>
        <strain evidence="4">Huo1</strain>
        <tissue evidence="4">Leaf</tissue>
    </source>
</reference>
<reference evidence="4" key="1">
    <citation type="submission" date="2018-01" db="EMBL/GenBank/DDBJ databases">
        <authorList>
            <person name="Mao J.F."/>
        </authorList>
    </citation>
    <scope>NUCLEOTIDE SEQUENCE</scope>
    <source>
        <strain evidence="4">Huo1</strain>
        <tissue evidence="4">Leaf</tissue>
    </source>
</reference>
<dbReference type="PANTHER" id="PTHR31623">
    <property type="entry name" value="F21J9.9"/>
    <property type="match status" value="1"/>
</dbReference>
<dbReference type="GO" id="GO:0016746">
    <property type="term" value="F:acyltransferase activity"/>
    <property type="evidence" value="ECO:0007669"/>
    <property type="project" value="UniProtKB-KW"/>
</dbReference>
<keyword evidence="2" id="KW-0808">Transferase</keyword>
<dbReference type="Pfam" id="PF02458">
    <property type="entry name" value="Transferase"/>
    <property type="match status" value="1"/>
</dbReference>
<organism evidence="4">
    <name type="scientific">Salvia splendens</name>
    <name type="common">Scarlet sage</name>
    <dbReference type="NCBI Taxonomy" id="180675"/>
    <lineage>
        <taxon>Eukaryota</taxon>
        <taxon>Viridiplantae</taxon>
        <taxon>Streptophyta</taxon>
        <taxon>Embryophyta</taxon>
        <taxon>Tracheophyta</taxon>
        <taxon>Spermatophyta</taxon>
        <taxon>Magnoliopsida</taxon>
        <taxon>eudicotyledons</taxon>
        <taxon>Gunneridae</taxon>
        <taxon>Pentapetalae</taxon>
        <taxon>asterids</taxon>
        <taxon>lamiids</taxon>
        <taxon>Lamiales</taxon>
        <taxon>Lamiaceae</taxon>
        <taxon>Nepetoideae</taxon>
        <taxon>Mentheae</taxon>
        <taxon>Salviinae</taxon>
        <taxon>Salvia</taxon>
        <taxon>Salvia subgen. Calosphace</taxon>
        <taxon>core Calosphace</taxon>
    </lineage>
</organism>
<proteinExistence type="inferred from homology"/>
<dbReference type="PANTHER" id="PTHR31623:SF105">
    <property type="entry name" value="VINORINE SYNTHASE-LIKE"/>
    <property type="match status" value="1"/>
</dbReference>
<dbReference type="Proteomes" id="UP000298416">
    <property type="component" value="Unassembled WGS sequence"/>
</dbReference>
<evidence type="ECO:0000256" key="2">
    <source>
        <dbReference type="ARBA" id="ARBA00022679"/>
    </source>
</evidence>
<comment type="caution">
    <text evidence="4">The sequence shown here is derived from an EMBL/GenBank/DDBJ whole genome shotgun (WGS) entry which is preliminary data.</text>
</comment>
<evidence type="ECO:0000313" key="4">
    <source>
        <dbReference type="EMBL" id="KAG6435829.1"/>
    </source>
</evidence>
<protein>
    <recommendedName>
        <fullName evidence="6">Vinorine synthase</fullName>
    </recommendedName>
</protein>
<dbReference type="Gene3D" id="3.30.559.10">
    <property type="entry name" value="Chloramphenicol acetyltransferase-like domain"/>
    <property type="match status" value="2"/>
</dbReference>